<sequence>MCCYQQIKNVPGKKNALCNLLRPEINCSVASLLSCACGFGRCGPHPGSATYERVISLVKNVIVTTKVLINKFDLNEEKTEEILCLQWNLNNK</sequence>
<protein>
    <submittedName>
        <fullName evidence="1">Uncharacterized protein</fullName>
    </submittedName>
</protein>
<evidence type="ECO:0000313" key="2">
    <source>
        <dbReference type="Proteomes" id="UP000184375"/>
    </source>
</evidence>
<name>A0A1M7KAK3_9FIRM</name>
<proteinExistence type="predicted"/>
<dbReference type="Proteomes" id="UP000184375">
    <property type="component" value="Unassembled WGS sequence"/>
</dbReference>
<accession>A0A1M7KAK3</accession>
<keyword evidence="2" id="KW-1185">Reference proteome</keyword>
<reference evidence="2" key="1">
    <citation type="submission" date="2016-11" db="EMBL/GenBank/DDBJ databases">
        <authorList>
            <person name="Varghese N."/>
            <person name="Submissions S."/>
        </authorList>
    </citation>
    <scope>NUCLEOTIDE SEQUENCE [LARGE SCALE GENOMIC DNA]</scope>
    <source>
        <strain evidence="2">DSM 18802</strain>
    </source>
</reference>
<dbReference type="AlphaFoldDB" id="A0A1M7KAK3"/>
<organism evidence="1 2">
    <name type="scientific">Caldanaerovirga acetigignens</name>
    <dbReference type="NCBI Taxonomy" id="447595"/>
    <lineage>
        <taxon>Bacteria</taxon>
        <taxon>Bacillati</taxon>
        <taxon>Bacillota</taxon>
        <taxon>Clostridia</taxon>
        <taxon>Thermosediminibacterales</taxon>
        <taxon>Thermosediminibacteraceae</taxon>
        <taxon>Caldanaerovirga</taxon>
    </lineage>
</organism>
<evidence type="ECO:0000313" key="1">
    <source>
        <dbReference type="EMBL" id="SHM61877.1"/>
    </source>
</evidence>
<dbReference type="EMBL" id="FRCR01000008">
    <property type="protein sequence ID" value="SHM61877.1"/>
    <property type="molecule type" value="Genomic_DNA"/>
</dbReference>
<gene>
    <name evidence="1" type="ORF">SAMN05660826_01476</name>
</gene>
<dbReference type="STRING" id="447595.SAMN05660826_01476"/>